<evidence type="ECO:0000256" key="1">
    <source>
        <dbReference type="SAM" id="MobiDB-lite"/>
    </source>
</evidence>
<feature type="compositionally biased region" description="Low complexity" evidence="1">
    <location>
        <begin position="11"/>
        <end position="28"/>
    </location>
</feature>
<comment type="caution">
    <text evidence="2">The sequence shown here is derived from an EMBL/GenBank/DDBJ whole genome shotgun (WGS) entry which is preliminary data.</text>
</comment>
<feature type="region of interest" description="Disordered" evidence="1">
    <location>
        <begin position="167"/>
        <end position="251"/>
    </location>
</feature>
<sequence length="279" mass="30529">MTQDEGDGDDSSSQPGEPGQSGDAAEPEAPAHPPGHPSWLRILSETNSAQRAPLEEGADRVRGIDPTHWSGAARDGYTARRDELAGQWRDVLDVHDGVSDQIDGYNRFLLQLPRLWEDYRHDPDELRRLSALHDATAERLARALEGEAAKLDQLVGEPASREDLRATGLWPKPAPDQNLAADPDPVPEPRSDSGSGQDADTGQDADSGSDSDPGPDPQSSPDSPQSDSTTTNSGEAPPPHEQRPDPITVRERFREHDLVNELMQSGRRVERFLWKRPVS</sequence>
<dbReference type="Proteomes" id="UP001271792">
    <property type="component" value="Unassembled WGS sequence"/>
</dbReference>
<evidence type="ECO:0000313" key="3">
    <source>
        <dbReference type="Proteomes" id="UP001271792"/>
    </source>
</evidence>
<feature type="compositionally biased region" description="Basic and acidic residues" evidence="1">
    <location>
        <begin position="53"/>
        <end position="65"/>
    </location>
</feature>
<feature type="compositionally biased region" description="Basic and acidic residues" evidence="1">
    <location>
        <begin position="238"/>
        <end position="251"/>
    </location>
</feature>
<keyword evidence="3" id="KW-1185">Reference proteome</keyword>
<feature type="region of interest" description="Disordered" evidence="1">
    <location>
        <begin position="1"/>
        <end position="77"/>
    </location>
</feature>
<proteinExistence type="predicted"/>
<dbReference type="EMBL" id="JAXAVV010000027">
    <property type="protein sequence ID" value="MDX8055220.1"/>
    <property type="molecule type" value="Genomic_DNA"/>
</dbReference>
<feature type="compositionally biased region" description="Low complexity" evidence="1">
    <location>
        <begin position="210"/>
        <end position="231"/>
    </location>
</feature>
<accession>A0ABU4U3R9</accession>
<gene>
    <name evidence="2" type="ORF">SK571_38100</name>
</gene>
<organism evidence="2 3">
    <name type="scientific">Lentzea kristufekii</name>
    <dbReference type="NCBI Taxonomy" id="3095430"/>
    <lineage>
        <taxon>Bacteria</taxon>
        <taxon>Bacillati</taxon>
        <taxon>Actinomycetota</taxon>
        <taxon>Actinomycetes</taxon>
        <taxon>Pseudonocardiales</taxon>
        <taxon>Pseudonocardiaceae</taxon>
        <taxon>Lentzea</taxon>
    </lineage>
</organism>
<reference evidence="2 3" key="2">
    <citation type="submission" date="2023-11" db="EMBL/GenBank/DDBJ databases">
        <authorList>
            <person name="Lara A.C."/>
            <person name="Chronakova A."/>
        </authorList>
    </citation>
    <scope>NUCLEOTIDE SEQUENCE [LARGE SCALE GENOMIC DNA]</scope>
    <source>
        <strain evidence="2 3">BCCO 10_0798</strain>
    </source>
</reference>
<feature type="compositionally biased region" description="Acidic residues" evidence="1">
    <location>
        <begin position="1"/>
        <end position="10"/>
    </location>
</feature>
<dbReference type="RefSeq" id="WP_319988973.1">
    <property type="nucleotide sequence ID" value="NZ_JAXAVV010000027.1"/>
</dbReference>
<name>A0ABU4U3R9_9PSEU</name>
<evidence type="ECO:0000313" key="2">
    <source>
        <dbReference type="EMBL" id="MDX8055220.1"/>
    </source>
</evidence>
<reference evidence="2 3" key="1">
    <citation type="submission" date="2023-11" db="EMBL/GenBank/DDBJ databases">
        <title>Lentzea sokolovensis, sp. nov., Lentzea kristufkii, sp. nov., and Lentzea miocenensis, sp. nov., rare actinobacteria from Sokolov Coal Basin, Miocene lacustrine sediment, Czech Republic.</title>
        <authorList>
            <person name="Lara A."/>
            <person name="Kotroba L."/>
            <person name="Nouioui I."/>
            <person name="Neumann-Schaal M."/>
            <person name="Mast Y."/>
            <person name="Chronakova A."/>
        </authorList>
    </citation>
    <scope>NUCLEOTIDE SEQUENCE [LARGE SCALE GENOMIC DNA]</scope>
    <source>
        <strain evidence="2 3">BCCO 10_0798</strain>
    </source>
</reference>
<protein>
    <submittedName>
        <fullName evidence="2">Uncharacterized protein</fullName>
    </submittedName>
</protein>